<gene>
    <name evidence="8" type="ORF">OFUS_LOCUS15915</name>
</gene>
<feature type="region of interest" description="Disordered" evidence="7">
    <location>
        <begin position="350"/>
        <end position="386"/>
    </location>
</feature>
<evidence type="ECO:0000313" key="8">
    <source>
        <dbReference type="EMBL" id="CAH1790743.1"/>
    </source>
</evidence>
<keyword evidence="3" id="KW-0547">Nucleotide-binding</keyword>
<evidence type="ECO:0000256" key="3">
    <source>
        <dbReference type="ARBA" id="ARBA00022741"/>
    </source>
</evidence>
<protein>
    <recommendedName>
        <fullName evidence="6">Kinase</fullName>
        <ecNumber evidence="6">2.7.-.-</ecNumber>
    </recommendedName>
</protein>
<dbReference type="SUPFAM" id="SSF56104">
    <property type="entry name" value="SAICAR synthase-like"/>
    <property type="match status" value="1"/>
</dbReference>
<dbReference type="AlphaFoldDB" id="A0A8J1XWL9"/>
<accession>A0A8J1XWL9</accession>
<dbReference type="PANTHER" id="PTHR12400">
    <property type="entry name" value="INOSITOL POLYPHOSPHATE KINASE"/>
    <property type="match status" value="1"/>
</dbReference>
<feature type="compositionally biased region" description="Basic and acidic residues" evidence="7">
    <location>
        <begin position="354"/>
        <end position="386"/>
    </location>
</feature>
<dbReference type="FunFam" id="3.30.470.160:FF:000001">
    <property type="entry name" value="Kinase"/>
    <property type="match status" value="1"/>
</dbReference>
<name>A0A8J1XWL9_OWEFU</name>
<feature type="region of interest" description="Disordered" evidence="7">
    <location>
        <begin position="512"/>
        <end position="545"/>
    </location>
</feature>
<evidence type="ECO:0000256" key="5">
    <source>
        <dbReference type="ARBA" id="ARBA00022840"/>
    </source>
</evidence>
<dbReference type="OrthoDB" id="338650at2759"/>
<dbReference type="GO" id="GO:0000828">
    <property type="term" value="F:inositol hexakisphosphate kinase activity"/>
    <property type="evidence" value="ECO:0007669"/>
    <property type="project" value="TreeGrafter"/>
</dbReference>
<organism evidence="8 9">
    <name type="scientific">Owenia fusiformis</name>
    <name type="common">Polychaete worm</name>
    <dbReference type="NCBI Taxonomy" id="6347"/>
    <lineage>
        <taxon>Eukaryota</taxon>
        <taxon>Metazoa</taxon>
        <taxon>Spiralia</taxon>
        <taxon>Lophotrochozoa</taxon>
        <taxon>Annelida</taxon>
        <taxon>Polychaeta</taxon>
        <taxon>Sedentaria</taxon>
        <taxon>Canalipalpata</taxon>
        <taxon>Sabellida</taxon>
        <taxon>Oweniida</taxon>
        <taxon>Oweniidae</taxon>
        <taxon>Owenia</taxon>
    </lineage>
</organism>
<feature type="region of interest" description="Disordered" evidence="7">
    <location>
        <begin position="642"/>
        <end position="665"/>
    </location>
</feature>
<dbReference type="PANTHER" id="PTHR12400:SF26">
    <property type="entry name" value="KINASE"/>
    <property type="match status" value="1"/>
</dbReference>
<dbReference type="EMBL" id="CAIIXF020000008">
    <property type="protein sequence ID" value="CAH1790743.1"/>
    <property type="molecule type" value="Genomic_DNA"/>
</dbReference>
<proteinExistence type="inferred from homology"/>
<feature type="region of interest" description="Disordered" evidence="7">
    <location>
        <begin position="167"/>
        <end position="211"/>
    </location>
</feature>
<evidence type="ECO:0000256" key="1">
    <source>
        <dbReference type="ARBA" id="ARBA00007374"/>
    </source>
</evidence>
<keyword evidence="5" id="KW-0067">ATP-binding</keyword>
<dbReference type="EC" id="2.7.-.-" evidence="6"/>
<feature type="compositionally biased region" description="Low complexity" evidence="7">
    <location>
        <begin position="517"/>
        <end position="534"/>
    </location>
</feature>
<keyword evidence="2 6" id="KW-0808">Transferase</keyword>
<dbReference type="GO" id="GO:0046854">
    <property type="term" value="P:phosphatidylinositol phosphate biosynthetic process"/>
    <property type="evidence" value="ECO:0007669"/>
    <property type="project" value="TreeGrafter"/>
</dbReference>
<keyword evidence="4 6" id="KW-0418">Kinase</keyword>
<comment type="similarity">
    <text evidence="1 6">Belongs to the inositol phosphokinase (IPK) family.</text>
</comment>
<evidence type="ECO:0000256" key="4">
    <source>
        <dbReference type="ARBA" id="ARBA00022777"/>
    </source>
</evidence>
<evidence type="ECO:0000313" key="9">
    <source>
        <dbReference type="Proteomes" id="UP000749559"/>
    </source>
</evidence>
<dbReference type="Gene3D" id="3.30.470.160">
    <property type="entry name" value="Inositol polyphosphate kinase"/>
    <property type="match status" value="1"/>
</dbReference>
<keyword evidence="9" id="KW-1185">Reference proteome</keyword>
<sequence>QLFSDFGNLFVFSAICTTICALHGILWCLGRCDSTSNPPPLIGKGGEIKAKRPHVLHLTNPLIKAQEETKKTLVVDNQTRQPIFISKKYYYIESHHCYNITKQNQGNLSLQYRNNDGNHGNTSKYLYKQSPDGRKAVLIDDCRVGVPSRGGECHLTEYYVRDVSDVNEETRSVPKQGMPKPSKMHKQDTTHSHDPKHKRSSTTQLEIRSGNLTRSASIEDIMERYIPKNGSSKLLHEMKKHGSNSRLRCALAYTGAKYGATPVLSLATTSHVTNDPPSPSSMIYRAKSASNLDKSPDPGCFTGLCNRDRVSDPWSSKASESRNKGVYPKHTNRCRSSTFTEGYISHGTYTPYRSPERVVDSGKTDNTKEDKDLSAGKRDLNAGKRDCSGSAGEIGFNVENRDYSANERGLGNKDYITEDMAGSQGYVPYKRVVDVHKKTISGTMSEPTTCKPSATAPLPKTYTSEYVHNIQSIKQDVKKSGSLGTTSDYVSDPELLSKPYMNYIDTLPSRASLLSPVSDGRGSRRSSAGDSAVDMTSHSEGERSPVEYHDCSLEAHYSTLCSKLDQTVLQASQSQSSFTEVDSFNISSDQPVDDTPMNSALTRPKLSNANIPSFTKLTPPSFNVAPPSVVISDFSLSHPAYHEDKESCTKQSQAPSTAEGDLSHVPESAMGDITQEPQCAIEDISQISPSAIDDVQSKGLTTNDSLCVSMKLERSNSTSSMSSFMSDSSISSMRVLMSDSSFSIDDDEALTSTRVIKQNKPSSWRKIRNMVHWSPFVQQFKKHRYPWVQLAGHQGNFRAGEQGTILKKRCPKEQQCLQELMVDILRPYVPEYKGEVEQVGEMYIQMQDLLCEFDSPSVMDCKIGVRTYLEEELEKARENPKLRKDMYKKMVDVDPNEPSEEEHKQGAITKPRYMQWRETISSSASLGFRIEGIKKMDGSSSNNFKRTKTKEEVMAAFGQYTDNNPVILNKYVRRLKAIRATMESSPFFSSHEIIGSSLLFVHDSSHQADIWMIDFGKTTKLPPGRTLDHRVSWEEGNREDGYLIGLDNMVELLSELSESESEERLETKEDEPS</sequence>
<reference evidence="8" key="1">
    <citation type="submission" date="2022-03" db="EMBL/GenBank/DDBJ databases">
        <authorList>
            <person name="Martin C."/>
        </authorList>
    </citation>
    <scope>NUCLEOTIDE SEQUENCE</scope>
</reference>
<dbReference type="GO" id="GO:0005524">
    <property type="term" value="F:ATP binding"/>
    <property type="evidence" value="ECO:0007669"/>
    <property type="project" value="UniProtKB-KW"/>
</dbReference>
<evidence type="ECO:0000256" key="7">
    <source>
        <dbReference type="SAM" id="MobiDB-lite"/>
    </source>
</evidence>
<dbReference type="Proteomes" id="UP000749559">
    <property type="component" value="Unassembled WGS sequence"/>
</dbReference>
<evidence type="ECO:0000256" key="6">
    <source>
        <dbReference type="RuleBase" id="RU363090"/>
    </source>
</evidence>
<comment type="caution">
    <text evidence="8">The sequence shown here is derived from an EMBL/GenBank/DDBJ whole genome shotgun (WGS) entry which is preliminary data.</text>
</comment>
<feature type="compositionally biased region" description="Polar residues" evidence="7">
    <location>
        <begin position="201"/>
        <end position="211"/>
    </location>
</feature>
<dbReference type="InterPro" id="IPR005522">
    <property type="entry name" value="IPK"/>
</dbReference>
<dbReference type="GO" id="GO:0032958">
    <property type="term" value="P:inositol phosphate biosynthetic process"/>
    <property type="evidence" value="ECO:0007669"/>
    <property type="project" value="InterPro"/>
</dbReference>
<dbReference type="InterPro" id="IPR038286">
    <property type="entry name" value="IPK_sf"/>
</dbReference>
<feature type="non-terminal residue" evidence="8">
    <location>
        <position position="1073"/>
    </location>
</feature>
<dbReference type="GO" id="GO:0005634">
    <property type="term" value="C:nucleus"/>
    <property type="evidence" value="ECO:0007669"/>
    <property type="project" value="TreeGrafter"/>
</dbReference>
<dbReference type="GO" id="GO:0005737">
    <property type="term" value="C:cytoplasm"/>
    <property type="evidence" value="ECO:0007669"/>
    <property type="project" value="TreeGrafter"/>
</dbReference>
<evidence type="ECO:0000256" key="2">
    <source>
        <dbReference type="ARBA" id="ARBA00022679"/>
    </source>
</evidence>
<dbReference type="Pfam" id="PF03770">
    <property type="entry name" value="IPK"/>
    <property type="match status" value="1"/>
</dbReference>
<feature type="region of interest" description="Disordered" evidence="7">
    <location>
        <begin position="585"/>
        <end position="605"/>
    </location>
</feature>